<dbReference type="InterPro" id="IPR035107">
    <property type="entry name" value="tRNA_thiolation_TtcA_Ctu1"/>
</dbReference>
<dbReference type="Pfam" id="PF01171">
    <property type="entry name" value="ATP_bind_3"/>
    <property type="match status" value="1"/>
</dbReference>
<dbReference type="EMBL" id="DWUX01000044">
    <property type="protein sequence ID" value="HJD38867.1"/>
    <property type="molecule type" value="Genomic_DNA"/>
</dbReference>
<reference evidence="3" key="2">
    <citation type="submission" date="2021-04" db="EMBL/GenBank/DDBJ databases">
        <authorList>
            <person name="Gilroy R."/>
        </authorList>
    </citation>
    <scope>NUCLEOTIDE SEQUENCE</scope>
    <source>
        <strain evidence="3">ChiW19-6364</strain>
    </source>
</reference>
<proteinExistence type="predicted"/>
<gene>
    <name evidence="3" type="ORF">H9913_02455</name>
</gene>
<sequence length="242" mass="27258">MKLQKLLSLTRKAVDEFNLIDSGDKIAVGVSGGKDSLTMLYALHGLMRFYPNPFTIEAITVDLGHPGFQADKIENLCKELNVPFHLVKTEIAPIIFQERKESNPCSLCAKMRKGALNTKAKELGCNKVAYAHHKDDVVETMLLSLIYEGRFHTFSPKTYLDRMDLTVIRPLLFVDEADVIGFKNKYGIEIEKSPCPVDGYTKRQYAKELLHDISKENPGTKERMFTAILNSNINGWHPLGKG</sequence>
<accession>A0A9D2U3V6</accession>
<dbReference type="InterPro" id="IPR014729">
    <property type="entry name" value="Rossmann-like_a/b/a_fold"/>
</dbReference>
<dbReference type="AlphaFoldDB" id="A0A9D2U3V6"/>
<dbReference type="PANTHER" id="PTHR43686">
    <property type="entry name" value="SULFURTRANSFERASE-RELATED"/>
    <property type="match status" value="1"/>
</dbReference>
<protein>
    <submittedName>
        <fullName evidence="3">tRNA 2-thiocytidine(32) synthetase TtcA</fullName>
    </submittedName>
</protein>
<dbReference type="InterPro" id="IPR011063">
    <property type="entry name" value="TilS/TtcA_N"/>
</dbReference>
<evidence type="ECO:0000256" key="1">
    <source>
        <dbReference type="ARBA" id="ARBA00022679"/>
    </source>
</evidence>
<comment type="caution">
    <text evidence="3">The sequence shown here is derived from an EMBL/GenBank/DDBJ whole genome shotgun (WGS) entry which is preliminary data.</text>
</comment>
<evidence type="ECO:0000313" key="4">
    <source>
        <dbReference type="Proteomes" id="UP000823850"/>
    </source>
</evidence>
<dbReference type="Gene3D" id="3.40.50.620">
    <property type="entry name" value="HUPs"/>
    <property type="match status" value="1"/>
</dbReference>
<dbReference type="CDD" id="cd24138">
    <property type="entry name" value="TtcA-like"/>
    <property type="match status" value="1"/>
</dbReference>
<dbReference type="Proteomes" id="UP000823850">
    <property type="component" value="Unassembled WGS sequence"/>
</dbReference>
<reference evidence="3" key="1">
    <citation type="journal article" date="2021" name="PeerJ">
        <title>Extensive microbial diversity within the chicken gut microbiome revealed by metagenomics and culture.</title>
        <authorList>
            <person name="Gilroy R."/>
            <person name="Ravi A."/>
            <person name="Getino M."/>
            <person name="Pursley I."/>
            <person name="Horton D.L."/>
            <person name="Alikhan N.F."/>
            <person name="Baker D."/>
            <person name="Gharbi K."/>
            <person name="Hall N."/>
            <person name="Watson M."/>
            <person name="Adriaenssens E.M."/>
            <person name="Foster-Nyarko E."/>
            <person name="Jarju S."/>
            <person name="Secka A."/>
            <person name="Antonio M."/>
            <person name="Oren A."/>
            <person name="Chaudhuri R.R."/>
            <person name="La Ragione R."/>
            <person name="Hildebrand F."/>
            <person name="Pallen M.J."/>
        </authorList>
    </citation>
    <scope>NUCLEOTIDE SEQUENCE</scope>
    <source>
        <strain evidence="3">ChiW19-6364</strain>
    </source>
</reference>
<dbReference type="GO" id="GO:0016740">
    <property type="term" value="F:transferase activity"/>
    <property type="evidence" value="ECO:0007669"/>
    <property type="project" value="UniProtKB-KW"/>
</dbReference>
<evidence type="ECO:0000313" key="3">
    <source>
        <dbReference type="EMBL" id="HJD38867.1"/>
    </source>
</evidence>
<evidence type="ECO:0000259" key="2">
    <source>
        <dbReference type="Pfam" id="PF01171"/>
    </source>
</evidence>
<dbReference type="GO" id="GO:0008033">
    <property type="term" value="P:tRNA processing"/>
    <property type="evidence" value="ECO:0007669"/>
    <property type="project" value="InterPro"/>
</dbReference>
<feature type="domain" description="tRNA(Ile)-lysidine/2-thiocytidine synthase N-terminal" evidence="2">
    <location>
        <begin position="25"/>
        <end position="189"/>
    </location>
</feature>
<organism evidence="3 4">
    <name type="scientific">Candidatus Blautia stercoripullorum</name>
    <dbReference type="NCBI Taxonomy" id="2838502"/>
    <lineage>
        <taxon>Bacteria</taxon>
        <taxon>Bacillati</taxon>
        <taxon>Bacillota</taxon>
        <taxon>Clostridia</taxon>
        <taxon>Lachnospirales</taxon>
        <taxon>Lachnospiraceae</taxon>
        <taxon>Blautia</taxon>
    </lineage>
</organism>
<dbReference type="PIRSF" id="PIRSF004976">
    <property type="entry name" value="ATPase_YdaO"/>
    <property type="match status" value="1"/>
</dbReference>
<dbReference type="PANTHER" id="PTHR43686:SF1">
    <property type="entry name" value="AMINOTRAN_5 DOMAIN-CONTAINING PROTEIN"/>
    <property type="match status" value="1"/>
</dbReference>
<name>A0A9D2U3V6_9FIRM</name>
<dbReference type="SUPFAM" id="SSF52402">
    <property type="entry name" value="Adenine nucleotide alpha hydrolases-like"/>
    <property type="match status" value="1"/>
</dbReference>
<keyword evidence="1" id="KW-0808">Transferase</keyword>